<dbReference type="PRINTS" id="PR00019">
    <property type="entry name" value="LEURICHRPT"/>
</dbReference>
<dbReference type="Pfam" id="PF13855">
    <property type="entry name" value="LRR_8"/>
    <property type="match status" value="2"/>
</dbReference>
<dbReference type="PANTHER" id="PTHR24369:SF210">
    <property type="entry name" value="CHAOPTIN-RELATED"/>
    <property type="match status" value="1"/>
</dbReference>
<feature type="non-terminal residue" evidence="5">
    <location>
        <position position="606"/>
    </location>
</feature>
<gene>
    <name evidence="5" type="ORF">g.9130</name>
</gene>
<dbReference type="InterPro" id="IPR003591">
    <property type="entry name" value="Leu-rich_rpt_typical-subtyp"/>
</dbReference>
<feature type="signal peptide" evidence="4">
    <location>
        <begin position="1"/>
        <end position="16"/>
    </location>
</feature>
<evidence type="ECO:0000256" key="3">
    <source>
        <dbReference type="ARBA" id="ARBA00022737"/>
    </source>
</evidence>
<keyword evidence="3" id="KW-0677">Repeat</keyword>
<dbReference type="GO" id="GO:0005886">
    <property type="term" value="C:plasma membrane"/>
    <property type="evidence" value="ECO:0007669"/>
    <property type="project" value="TreeGrafter"/>
</dbReference>
<dbReference type="InterPro" id="IPR050541">
    <property type="entry name" value="LRR_TM_domain-containing"/>
</dbReference>
<proteinExistence type="predicted"/>
<evidence type="ECO:0000256" key="1">
    <source>
        <dbReference type="ARBA" id="ARBA00022614"/>
    </source>
</evidence>
<dbReference type="Pfam" id="PF00560">
    <property type="entry name" value="LRR_1"/>
    <property type="match status" value="1"/>
</dbReference>
<accession>A0A1B6GG65</accession>
<dbReference type="PROSITE" id="PS51450">
    <property type="entry name" value="LRR"/>
    <property type="match status" value="4"/>
</dbReference>
<reference evidence="5" key="1">
    <citation type="submission" date="2015-11" db="EMBL/GenBank/DDBJ databases">
        <title>De novo transcriptome assembly of four potential Pierce s Disease insect vectors from Arizona vineyards.</title>
        <authorList>
            <person name="Tassone E.E."/>
        </authorList>
    </citation>
    <scope>NUCLEOTIDE SEQUENCE</scope>
</reference>
<evidence type="ECO:0000256" key="4">
    <source>
        <dbReference type="SAM" id="SignalP"/>
    </source>
</evidence>
<evidence type="ECO:0000256" key="2">
    <source>
        <dbReference type="ARBA" id="ARBA00022729"/>
    </source>
</evidence>
<evidence type="ECO:0008006" key="6">
    <source>
        <dbReference type="Google" id="ProtNLM"/>
    </source>
</evidence>
<dbReference type="InterPro" id="IPR001611">
    <property type="entry name" value="Leu-rich_rpt"/>
</dbReference>
<name>A0A1B6GG65_9HEMI</name>
<dbReference type="FunFam" id="3.80.10.10:FF:001360">
    <property type="entry name" value="Uncharacterized protein"/>
    <property type="match status" value="1"/>
</dbReference>
<sequence length="606" mass="69706">LLLAILQSAWFMLTKADFCPDWCSCEIAQLSGLPISSVLVLSQYKKPAEEQLPSYQHRNEVLDESDEHEAKHQLGEEKLKAATCVLQPADNLPLFASLPSDLQVLTILQGPGTANLTLDETYFQHLSKLVVLELHGFQNGLGLLRLKNNALKHLELLRYLNLQHLQLMGDRSLGNRPVPVSGMQFIERNMIPGAVQFSSAEDEIESNAIQFIPEQTEAEIVPYKVYREQQERAGLSTFAGLRNLIFLRAFHCNIKEVNWEMFDGLNKLEYLSLEGNKIPFIHEFSFYGTPNLKHLVVSHNKLLNVQSTSLAGLLKLEILDLSYNNISHLSELSLPPLPNLITADFHHNPLELVLPYTFQIMNNTEQLYLGKKNTQLQIRHNSFLGLDKVRKVSLNGVYLEMLEREYLNGMPGLRQLKMEGSIHELSFDAFAEVPKLQELILKQCSIRKISMDAFFGLYNLTYLDLSQNELETLPPSLFDQQESLKEINLSNNKLTTLPEDLFVYVPAKLIRLDKNPWHCTCSMYEWKPSQINKIKVKVIDDSLCQNRYDKGSMCRVRYMYRYMYEQSVTPLCASPTRFSGWSVFHLLRKHLRCYKKLHKNTHNHVQ</sequence>
<dbReference type="SUPFAM" id="SSF52058">
    <property type="entry name" value="L domain-like"/>
    <property type="match status" value="1"/>
</dbReference>
<dbReference type="AlphaFoldDB" id="A0A1B6GG65"/>
<feature type="non-terminal residue" evidence="5">
    <location>
        <position position="1"/>
    </location>
</feature>
<dbReference type="SMART" id="SM00364">
    <property type="entry name" value="LRR_BAC"/>
    <property type="match status" value="3"/>
</dbReference>
<feature type="chain" id="PRO_5008583563" description="LRRCT domain-containing protein" evidence="4">
    <location>
        <begin position="17"/>
        <end position="606"/>
    </location>
</feature>
<dbReference type="SMART" id="SM00369">
    <property type="entry name" value="LRR_TYP"/>
    <property type="match status" value="7"/>
</dbReference>
<dbReference type="Gene3D" id="3.80.10.10">
    <property type="entry name" value="Ribonuclease Inhibitor"/>
    <property type="match status" value="2"/>
</dbReference>
<keyword evidence="1" id="KW-0433">Leucine-rich repeat</keyword>
<evidence type="ECO:0000313" key="5">
    <source>
        <dbReference type="EMBL" id="JAS61434.1"/>
    </source>
</evidence>
<dbReference type="EMBL" id="GECZ01008335">
    <property type="protein sequence ID" value="JAS61434.1"/>
    <property type="molecule type" value="Transcribed_RNA"/>
</dbReference>
<dbReference type="PANTHER" id="PTHR24369">
    <property type="entry name" value="ANTIGEN BSP, PUTATIVE-RELATED"/>
    <property type="match status" value="1"/>
</dbReference>
<dbReference type="SMART" id="SM00365">
    <property type="entry name" value="LRR_SD22"/>
    <property type="match status" value="3"/>
</dbReference>
<organism evidence="5">
    <name type="scientific">Cuerna arida</name>
    <dbReference type="NCBI Taxonomy" id="1464854"/>
    <lineage>
        <taxon>Eukaryota</taxon>
        <taxon>Metazoa</taxon>
        <taxon>Ecdysozoa</taxon>
        <taxon>Arthropoda</taxon>
        <taxon>Hexapoda</taxon>
        <taxon>Insecta</taxon>
        <taxon>Pterygota</taxon>
        <taxon>Neoptera</taxon>
        <taxon>Paraneoptera</taxon>
        <taxon>Hemiptera</taxon>
        <taxon>Auchenorrhyncha</taxon>
        <taxon>Membracoidea</taxon>
        <taxon>Cicadellidae</taxon>
        <taxon>Cicadellinae</taxon>
        <taxon>Proconiini</taxon>
        <taxon>Cuerna</taxon>
    </lineage>
</organism>
<protein>
    <recommendedName>
        <fullName evidence="6">LRRCT domain-containing protein</fullName>
    </recommendedName>
</protein>
<dbReference type="InterPro" id="IPR032675">
    <property type="entry name" value="LRR_dom_sf"/>
</dbReference>
<keyword evidence="2 4" id="KW-0732">Signal</keyword>